<proteinExistence type="predicted"/>
<evidence type="ECO:0000256" key="1">
    <source>
        <dbReference type="SAM" id="Phobius"/>
    </source>
</evidence>
<name>A0ABV0EGT9_9BURK</name>
<evidence type="ECO:0000313" key="3">
    <source>
        <dbReference type="Proteomes" id="UP001482231"/>
    </source>
</evidence>
<protein>
    <submittedName>
        <fullName evidence="2">DedA family protein</fullName>
    </submittedName>
</protein>
<organism evidence="2 3">
    <name type="scientific">Thiobacter aerophilum</name>
    <dbReference type="NCBI Taxonomy" id="3121275"/>
    <lineage>
        <taxon>Bacteria</taxon>
        <taxon>Pseudomonadati</taxon>
        <taxon>Pseudomonadota</taxon>
        <taxon>Betaproteobacteria</taxon>
        <taxon>Burkholderiales</taxon>
        <taxon>Thiobacteraceae</taxon>
        <taxon>Thiobacter</taxon>
    </lineage>
</organism>
<accession>A0ABV0EGT9</accession>
<evidence type="ECO:0000313" key="2">
    <source>
        <dbReference type="EMBL" id="MEO1767881.1"/>
    </source>
</evidence>
<dbReference type="PANTHER" id="PTHR42709">
    <property type="entry name" value="ALKALINE PHOSPHATASE LIKE PROTEIN"/>
    <property type="match status" value="1"/>
</dbReference>
<keyword evidence="1" id="KW-0472">Membrane</keyword>
<keyword evidence="1" id="KW-0812">Transmembrane</keyword>
<feature type="transmembrane region" description="Helical" evidence="1">
    <location>
        <begin position="79"/>
        <end position="100"/>
    </location>
</feature>
<keyword evidence="3" id="KW-1185">Reference proteome</keyword>
<dbReference type="RefSeq" id="WP_347308993.1">
    <property type="nucleotide sequence ID" value="NZ_JBAJEX010000012.1"/>
</dbReference>
<dbReference type="Proteomes" id="UP001482231">
    <property type="component" value="Unassembled WGS sequence"/>
</dbReference>
<sequence length="129" mass="13685">MLALAGLFAASFFSATLLPGHSEAALFVYLRFHPEAWATALAVATLGNTLGGMTSYVIGRMLPGRMEGRALAQVRRFGIAALLLAWLPVLGDALPLAAGWLRLNPWLSALFMAVGKLARYLFVAALAVA</sequence>
<keyword evidence="1" id="KW-1133">Transmembrane helix</keyword>
<reference evidence="2 3" key="1">
    <citation type="submission" date="2024-02" db="EMBL/GenBank/DDBJ databases">
        <title>New thermophilic sulfur-oxidizing bacteria from a hot springs of the Uzon caldera (Kamchatka, Russia).</title>
        <authorList>
            <person name="Dukat A.M."/>
            <person name="Elcheninov A.G."/>
            <person name="Frolov E.N."/>
        </authorList>
    </citation>
    <scope>NUCLEOTIDE SEQUENCE [LARGE SCALE GENOMIC DNA]</scope>
    <source>
        <strain evidence="2 3">AK1</strain>
    </source>
</reference>
<dbReference type="PANTHER" id="PTHR42709:SF4">
    <property type="entry name" value="INNER MEMBRANE PROTEIN YQAA"/>
    <property type="match status" value="1"/>
</dbReference>
<feature type="transmembrane region" description="Helical" evidence="1">
    <location>
        <begin position="106"/>
        <end position="128"/>
    </location>
</feature>
<comment type="caution">
    <text evidence="2">The sequence shown here is derived from an EMBL/GenBank/DDBJ whole genome shotgun (WGS) entry which is preliminary data.</text>
</comment>
<dbReference type="EMBL" id="JBAJEX010000012">
    <property type="protein sequence ID" value="MEO1767881.1"/>
    <property type="molecule type" value="Genomic_DNA"/>
</dbReference>
<gene>
    <name evidence="2" type="ORF">V6E02_11735</name>
</gene>
<feature type="transmembrane region" description="Helical" evidence="1">
    <location>
        <begin position="40"/>
        <end position="58"/>
    </location>
</feature>
<dbReference type="InterPro" id="IPR051311">
    <property type="entry name" value="DedA_domain"/>
</dbReference>